<dbReference type="Proteomes" id="UP001215280">
    <property type="component" value="Unassembled WGS sequence"/>
</dbReference>
<dbReference type="AlphaFoldDB" id="A0AAD7N164"/>
<evidence type="ECO:0000313" key="1">
    <source>
        <dbReference type="EMBL" id="KAJ7741150.1"/>
    </source>
</evidence>
<gene>
    <name evidence="1" type="ORF">DFH07DRAFT_751153</name>
</gene>
<accession>A0AAD7N164</accession>
<evidence type="ECO:0000313" key="2">
    <source>
        <dbReference type="Proteomes" id="UP001215280"/>
    </source>
</evidence>
<dbReference type="EMBL" id="JARJLG010000124">
    <property type="protein sequence ID" value="KAJ7741150.1"/>
    <property type="molecule type" value="Genomic_DNA"/>
</dbReference>
<reference evidence="1" key="1">
    <citation type="submission" date="2023-03" db="EMBL/GenBank/DDBJ databases">
        <title>Massive genome expansion in bonnet fungi (Mycena s.s.) driven by repeated elements and novel gene families across ecological guilds.</title>
        <authorList>
            <consortium name="Lawrence Berkeley National Laboratory"/>
            <person name="Harder C.B."/>
            <person name="Miyauchi S."/>
            <person name="Viragh M."/>
            <person name="Kuo A."/>
            <person name="Thoen E."/>
            <person name="Andreopoulos B."/>
            <person name="Lu D."/>
            <person name="Skrede I."/>
            <person name="Drula E."/>
            <person name="Henrissat B."/>
            <person name="Morin E."/>
            <person name="Kohler A."/>
            <person name="Barry K."/>
            <person name="LaButti K."/>
            <person name="Morin E."/>
            <person name="Salamov A."/>
            <person name="Lipzen A."/>
            <person name="Mereny Z."/>
            <person name="Hegedus B."/>
            <person name="Baldrian P."/>
            <person name="Stursova M."/>
            <person name="Weitz H."/>
            <person name="Taylor A."/>
            <person name="Grigoriev I.V."/>
            <person name="Nagy L.G."/>
            <person name="Martin F."/>
            <person name="Kauserud H."/>
        </authorList>
    </citation>
    <scope>NUCLEOTIDE SEQUENCE</scope>
    <source>
        <strain evidence="1">CBHHK188m</strain>
    </source>
</reference>
<organism evidence="1 2">
    <name type="scientific">Mycena maculata</name>
    <dbReference type="NCBI Taxonomy" id="230809"/>
    <lineage>
        <taxon>Eukaryota</taxon>
        <taxon>Fungi</taxon>
        <taxon>Dikarya</taxon>
        <taxon>Basidiomycota</taxon>
        <taxon>Agaricomycotina</taxon>
        <taxon>Agaricomycetes</taxon>
        <taxon>Agaricomycetidae</taxon>
        <taxon>Agaricales</taxon>
        <taxon>Marasmiineae</taxon>
        <taxon>Mycenaceae</taxon>
        <taxon>Mycena</taxon>
    </lineage>
</organism>
<protein>
    <submittedName>
        <fullName evidence="1">Uncharacterized protein</fullName>
    </submittedName>
</protein>
<comment type="caution">
    <text evidence="1">The sequence shown here is derived from an EMBL/GenBank/DDBJ whole genome shotgun (WGS) entry which is preliminary data.</text>
</comment>
<name>A0AAD7N164_9AGAR</name>
<proteinExistence type="predicted"/>
<sequence>MHLHGLNIPDLFLSLWRGTMQCDPEDDKGTWDWMVLIDEVWSKHGEDVARATQYLPGCFDKPPRNPAERMNSGYKAQEYITWLYVLGPALLRGILPDKFWKHFCKLVRALRLIWERKQPREHLLEAHRLLCEAEEEFEKLYYQRKSSRLHFCRQSIHALLHIVPEIIRVGPGGYRSQWTLERTIGNIGEEIKQHSNAYANLAQRGKRRCQVNALKAMLPSLDSSRKGPPQGALDLQNGYILSPARDEFVQTVEGAYGKAISQYLEEEEGQTANEGWKPAVRRWARLELPNGQVLRSLWKESKMDELRIARNIKVQIYGDILYAEVQFFFQAAIQKTNEEHTLALVSVYSAPDPELLQESFQTVAQCEYCGEESLEIINITQIQSGVAMIPIGEEEEGMHFVGEKLGLDIESMGGAREEMDEDP</sequence>
<dbReference type="PANTHER" id="PTHR46579">
    <property type="entry name" value="F5/8 TYPE C DOMAIN-CONTAINING PROTEIN-RELATED"/>
    <property type="match status" value="1"/>
</dbReference>
<dbReference type="PANTHER" id="PTHR46579:SF1">
    <property type="entry name" value="F5_8 TYPE C DOMAIN-CONTAINING PROTEIN"/>
    <property type="match status" value="1"/>
</dbReference>
<keyword evidence="2" id="KW-1185">Reference proteome</keyword>